<protein>
    <recommendedName>
        <fullName evidence="2">Acyl-CoA dehydrogenase C-terminal domain-containing protein</fullName>
    </recommendedName>
</protein>
<sequence length="206" mass="23532">MTVIKSWHSIGLRASASESFMVKRRSFPAERFFQIDPDKAVINAPLYRLPFGALAMATIAANLSGMALRFMEEVKALWDNKKGKAVAGRQNAWQPTIKMQRPEALWEEYWQNWQAARTRLIQKVQYLEDFIASHMSNPIFGNHKTYQRHSLVVSRAAQRQVIICREIVNGLYPYTGLTGASMDSTLGKVWRDFQTGSQHALFVPVK</sequence>
<dbReference type="KEGG" id="agi:FSB73_07140"/>
<evidence type="ECO:0000256" key="1">
    <source>
        <dbReference type="ARBA" id="ARBA00023002"/>
    </source>
</evidence>
<dbReference type="Proteomes" id="UP000321291">
    <property type="component" value="Chromosome"/>
</dbReference>
<gene>
    <name evidence="3" type="ORF">FSB73_07140</name>
</gene>
<dbReference type="RefSeq" id="WP_146780855.1">
    <property type="nucleotide sequence ID" value="NZ_CP042434.1"/>
</dbReference>
<dbReference type="OrthoDB" id="1170793at2"/>
<keyword evidence="1" id="KW-0560">Oxidoreductase</keyword>
<keyword evidence="4" id="KW-1185">Reference proteome</keyword>
<evidence type="ECO:0000313" key="3">
    <source>
        <dbReference type="EMBL" id="QEC71477.1"/>
    </source>
</evidence>
<feature type="domain" description="Acyl-CoA dehydrogenase C-terminal" evidence="2">
    <location>
        <begin position="58"/>
        <end position="202"/>
    </location>
</feature>
<dbReference type="GO" id="GO:0016491">
    <property type="term" value="F:oxidoreductase activity"/>
    <property type="evidence" value="ECO:0007669"/>
    <property type="project" value="UniProtKB-KW"/>
</dbReference>
<proteinExistence type="predicted"/>
<name>A0A5B8VIR1_9BACT</name>
<dbReference type="EMBL" id="CP042434">
    <property type="protein sequence ID" value="QEC71477.1"/>
    <property type="molecule type" value="Genomic_DNA"/>
</dbReference>
<organism evidence="3 4">
    <name type="scientific">Arachidicoccus ginsenosidivorans</name>
    <dbReference type="NCBI Taxonomy" id="496057"/>
    <lineage>
        <taxon>Bacteria</taxon>
        <taxon>Pseudomonadati</taxon>
        <taxon>Bacteroidota</taxon>
        <taxon>Chitinophagia</taxon>
        <taxon>Chitinophagales</taxon>
        <taxon>Chitinophagaceae</taxon>
        <taxon>Arachidicoccus</taxon>
    </lineage>
</organism>
<dbReference type="AlphaFoldDB" id="A0A5B8VIR1"/>
<accession>A0A5B8VIR1</accession>
<dbReference type="InterPro" id="IPR013107">
    <property type="entry name" value="Acyl-CoA_DH_C"/>
</dbReference>
<evidence type="ECO:0000259" key="2">
    <source>
        <dbReference type="Pfam" id="PF08028"/>
    </source>
</evidence>
<evidence type="ECO:0000313" key="4">
    <source>
        <dbReference type="Proteomes" id="UP000321291"/>
    </source>
</evidence>
<reference evidence="3 4" key="1">
    <citation type="journal article" date="2017" name="Int. J. Syst. Evol. Microbiol.">
        <title>Arachidicoccus ginsenosidivorans sp. nov., with ginsenoside-converting activity isolated from ginseng cultivating soil.</title>
        <authorList>
            <person name="Siddiqi M.Z."/>
            <person name="Aslam Z."/>
            <person name="Im W.T."/>
        </authorList>
    </citation>
    <scope>NUCLEOTIDE SEQUENCE [LARGE SCALE GENOMIC DNA]</scope>
    <source>
        <strain evidence="3 4">Gsoil 809</strain>
    </source>
</reference>
<dbReference type="Pfam" id="PF08028">
    <property type="entry name" value="Acyl-CoA_dh_2"/>
    <property type="match status" value="1"/>
</dbReference>
<dbReference type="Gene3D" id="1.20.140.10">
    <property type="entry name" value="Butyryl-CoA Dehydrogenase, subunit A, domain 3"/>
    <property type="match status" value="1"/>
</dbReference>